<dbReference type="OrthoDB" id="3007167at2759"/>
<protein>
    <submittedName>
        <fullName evidence="2">Uncharacterized protein</fullName>
    </submittedName>
</protein>
<organism evidence="2 3">
    <name type="scientific">Rhodocollybia butyracea</name>
    <dbReference type="NCBI Taxonomy" id="206335"/>
    <lineage>
        <taxon>Eukaryota</taxon>
        <taxon>Fungi</taxon>
        <taxon>Dikarya</taxon>
        <taxon>Basidiomycota</taxon>
        <taxon>Agaricomycotina</taxon>
        <taxon>Agaricomycetes</taxon>
        <taxon>Agaricomycetidae</taxon>
        <taxon>Agaricales</taxon>
        <taxon>Marasmiineae</taxon>
        <taxon>Omphalotaceae</taxon>
        <taxon>Rhodocollybia</taxon>
    </lineage>
</organism>
<sequence length="286" mass="31019">MDFFKPSKSKKHGSKKAPVPLLADSKNSNTMLSSNCTSTKPTKTRARSATTVGPRRAAFNDKSNHSLKLEPLDEALPGFTGLRIKPTYYEDLYTLTAYGEIPLPVSPTLITEPDPQSPFGSVRGPTSPATRLFEVAKPPAMAKRRRYTVASSRPLLKENNTNIVGNESFGKLSDEASTGNANHILQTSVPWSSTSHPSCDSALLASPPCSVASGKCVEVCSGPLATSCLPPRKPSRPSHDLNVNVRFIKHYPYMIPVLPGSPQTRSEAEDDGVLSRRKYRLVMGPQ</sequence>
<proteinExistence type="predicted"/>
<feature type="region of interest" description="Disordered" evidence="1">
    <location>
        <begin position="1"/>
        <end position="52"/>
    </location>
</feature>
<feature type="compositionally biased region" description="Polar residues" evidence="1">
    <location>
        <begin position="25"/>
        <end position="51"/>
    </location>
</feature>
<accession>A0A9P5UDW8</accession>
<evidence type="ECO:0000313" key="3">
    <source>
        <dbReference type="Proteomes" id="UP000772434"/>
    </source>
</evidence>
<comment type="caution">
    <text evidence="2">The sequence shown here is derived from an EMBL/GenBank/DDBJ whole genome shotgun (WGS) entry which is preliminary data.</text>
</comment>
<name>A0A9P5UDW8_9AGAR</name>
<evidence type="ECO:0000313" key="2">
    <source>
        <dbReference type="EMBL" id="KAF9075616.1"/>
    </source>
</evidence>
<dbReference type="AlphaFoldDB" id="A0A9P5UDW8"/>
<dbReference type="Proteomes" id="UP000772434">
    <property type="component" value="Unassembled WGS sequence"/>
</dbReference>
<keyword evidence="3" id="KW-1185">Reference proteome</keyword>
<evidence type="ECO:0000256" key="1">
    <source>
        <dbReference type="SAM" id="MobiDB-lite"/>
    </source>
</evidence>
<dbReference type="EMBL" id="JADNRY010000009">
    <property type="protein sequence ID" value="KAF9075616.1"/>
    <property type="molecule type" value="Genomic_DNA"/>
</dbReference>
<reference evidence="2" key="1">
    <citation type="submission" date="2020-11" db="EMBL/GenBank/DDBJ databases">
        <authorList>
            <consortium name="DOE Joint Genome Institute"/>
            <person name="Ahrendt S."/>
            <person name="Riley R."/>
            <person name="Andreopoulos W."/>
            <person name="Labutti K."/>
            <person name="Pangilinan J."/>
            <person name="Ruiz-Duenas F.J."/>
            <person name="Barrasa J.M."/>
            <person name="Sanchez-Garcia M."/>
            <person name="Camarero S."/>
            <person name="Miyauchi S."/>
            <person name="Serrano A."/>
            <person name="Linde D."/>
            <person name="Babiker R."/>
            <person name="Drula E."/>
            <person name="Ayuso-Fernandez I."/>
            <person name="Pacheco R."/>
            <person name="Padilla G."/>
            <person name="Ferreira P."/>
            <person name="Barriuso J."/>
            <person name="Kellner H."/>
            <person name="Castanera R."/>
            <person name="Alfaro M."/>
            <person name="Ramirez L."/>
            <person name="Pisabarro A.G."/>
            <person name="Kuo A."/>
            <person name="Tritt A."/>
            <person name="Lipzen A."/>
            <person name="He G."/>
            <person name="Yan M."/>
            <person name="Ng V."/>
            <person name="Cullen D."/>
            <person name="Martin F."/>
            <person name="Rosso M.-N."/>
            <person name="Henrissat B."/>
            <person name="Hibbett D."/>
            <person name="Martinez A.T."/>
            <person name="Grigoriev I.V."/>
        </authorList>
    </citation>
    <scope>NUCLEOTIDE SEQUENCE</scope>
    <source>
        <strain evidence="2">AH 40177</strain>
    </source>
</reference>
<gene>
    <name evidence="2" type="ORF">BDP27DRAFT_1415388</name>
</gene>